<dbReference type="AlphaFoldDB" id="A0A0F8YIX2"/>
<feature type="compositionally biased region" description="Basic residues" evidence="1">
    <location>
        <begin position="13"/>
        <end position="22"/>
    </location>
</feature>
<organism evidence="2">
    <name type="scientific">marine sediment metagenome</name>
    <dbReference type="NCBI Taxonomy" id="412755"/>
    <lineage>
        <taxon>unclassified sequences</taxon>
        <taxon>metagenomes</taxon>
        <taxon>ecological metagenomes</taxon>
    </lineage>
</organism>
<comment type="caution">
    <text evidence="2">The sequence shown here is derived from an EMBL/GenBank/DDBJ whole genome shotgun (WGS) entry which is preliminary data.</text>
</comment>
<evidence type="ECO:0000313" key="2">
    <source>
        <dbReference type="EMBL" id="KKK54119.1"/>
    </source>
</evidence>
<gene>
    <name evidence="2" type="ORF">LCGC14_3087930</name>
</gene>
<evidence type="ECO:0000256" key="1">
    <source>
        <dbReference type="SAM" id="MobiDB-lite"/>
    </source>
</evidence>
<accession>A0A0F8YIX2</accession>
<name>A0A0F8YIX2_9ZZZZ</name>
<sequence length="131" mass="15036">VRTGGGEINTRGFKSHPHKGKGNIRRQIMEPKDVPECGICMGEMSHNPHPDAGNPPTYLEVGTRWVCIPCTVKSRHQWVERAMEAESRVEISFKAGIKEVVEWIDKNFYEVHWNTEKWHAKLKEWGIKDGS</sequence>
<feature type="region of interest" description="Disordered" evidence="1">
    <location>
        <begin position="1"/>
        <end position="22"/>
    </location>
</feature>
<feature type="non-terminal residue" evidence="2">
    <location>
        <position position="1"/>
    </location>
</feature>
<reference evidence="2" key="1">
    <citation type="journal article" date="2015" name="Nature">
        <title>Complex archaea that bridge the gap between prokaryotes and eukaryotes.</title>
        <authorList>
            <person name="Spang A."/>
            <person name="Saw J.H."/>
            <person name="Jorgensen S.L."/>
            <person name="Zaremba-Niedzwiedzka K."/>
            <person name="Martijn J."/>
            <person name="Lind A.E."/>
            <person name="van Eijk R."/>
            <person name="Schleper C."/>
            <person name="Guy L."/>
            <person name="Ettema T.J."/>
        </authorList>
    </citation>
    <scope>NUCLEOTIDE SEQUENCE</scope>
</reference>
<proteinExistence type="predicted"/>
<protein>
    <submittedName>
        <fullName evidence="2">Uncharacterized protein</fullName>
    </submittedName>
</protein>
<dbReference type="EMBL" id="LAZR01066161">
    <property type="protein sequence ID" value="KKK54119.1"/>
    <property type="molecule type" value="Genomic_DNA"/>
</dbReference>